<gene>
    <name evidence="2" type="ORF">LNL84_11970</name>
</gene>
<dbReference type="InterPro" id="IPR036291">
    <property type="entry name" value="NAD(P)-bd_dom_sf"/>
</dbReference>
<evidence type="ECO:0000259" key="1">
    <source>
        <dbReference type="Pfam" id="PF01370"/>
    </source>
</evidence>
<dbReference type="GO" id="GO:0005737">
    <property type="term" value="C:cytoplasm"/>
    <property type="evidence" value="ECO:0007669"/>
    <property type="project" value="TreeGrafter"/>
</dbReference>
<comment type="caution">
    <text evidence="2">The sequence shown here is derived from an EMBL/GenBank/DDBJ whole genome shotgun (WGS) entry which is preliminary data.</text>
</comment>
<dbReference type="PANTHER" id="PTHR48079">
    <property type="entry name" value="PROTEIN YEEZ"/>
    <property type="match status" value="1"/>
</dbReference>
<dbReference type="InterPro" id="IPR051783">
    <property type="entry name" value="NAD(P)-dependent_oxidoreduct"/>
</dbReference>
<dbReference type="Gene3D" id="3.40.50.720">
    <property type="entry name" value="NAD(P)-binding Rossmann-like Domain"/>
    <property type="match status" value="1"/>
</dbReference>
<dbReference type="AlphaFoldDB" id="A0A9X1WFL8"/>
<sequence>MNEANILLIGAGWLGLPLSLKLKSHGYNVIATKTSSDGLELLDEHQVQGAVCDLNDRSLEGLAAIEELIKTNMIDMIIGAFPPGFRQGRGEDYSEQWQQLVEVAKASDVKKIIMVSSTTVYPDKAEIMNEDMASLPIAINSEHFSEKAKIMLQAEEHVRSSTLDYCIVRCSGLIGPNRHPSRFATKLSSVSDQAAANMLHLDDAIGALMFATTTLNNCIVNATTPSTCDKATFYRAALRAAGLDSSLPNVVSKPDKVISSEKLQSLGYHFKFQHTLDAL</sequence>
<dbReference type="InterPro" id="IPR001509">
    <property type="entry name" value="Epimerase_deHydtase"/>
</dbReference>
<evidence type="ECO:0000313" key="3">
    <source>
        <dbReference type="Proteomes" id="UP001139488"/>
    </source>
</evidence>
<dbReference type="Proteomes" id="UP001139488">
    <property type="component" value="Unassembled WGS sequence"/>
</dbReference>
<evidence type="ECO:0000313" key="2">
    <source>
        <dbReference type="EMBL" id="MCJ2377550.1"/>
    </source>
</evidence>
<dbReference type="Pfam" id="PF01370">
    <property type="entry name" value="Epimerase"/>
    <property type="match status" value="1"/>
</dbReference>
<proteinExistence type="predicted"/>
<keyword evidence="3" id="KW-1185">Reference proteome</keyword>
<dbReference type="GO" id="GO:0004029">
    <property type="term" value="F:aldehyde dehydrogenase (NAD+) activity"/>
    <property type="evidence" value="ECO:0007669"/>
    <property type="project" value="TreeGrafter"/>
</dbReference>
<feature type="domain" description="NAD-dependent epimerase/dehydratase" evidence="1">
    <location>
        <begin position="6"/>
        <end position="190"/>
    </location>
</feature>
<dbReference type="SUPFAM" id="SSF51735">
    <property type="entry name" value="NAD(P)-binding Rossmann-fold domains"/>
    <property type="match status" value="1"/>
</dbReference>
<dbReference type="PANTHER" id="PTHR48079:SF6">
    <property type="entry name" value="NAD(P)-BINDING DOMAIN-CONTAINING PROTEIN-RELATED"/>
    <property type="match status" value="1"/>
</dbReference>
<dbReference type="EMBL" id="JAJNNZ010000008">
    <property type="protein sequence ID" value="MCJ2377550.1"/>
    <property type="molecule type" value="Genomic_DNA"/>
</dbReference>
<name>A0A9X1WFL8_9VIBR</name>
<accession>A0A9X1WFL8</accession>
<dbReference type="RefSeq" id="WP_244357650.1">
    <property type="nucleotide sequence ID" value="NZ_JAJNNZ010000008.1"/>
</dbReference>
<organism evidence="2 3">
    <name type="scientific">Vibrio gelatinilyticus</name>
    <dbReference type="NCBI Taxonomy" id="2893468"/>
    <lineage>
        <taxon>Bacteria</taxon>
        <taxon>Pseudomonadati</taxon>
        <taxon>Pseudomonadota</taxon>
        <taxon>Gammaproteobacteria</taxon>
        <taxon>Vibrionales</taxon>
        <taxon>Vibrionaceae</taxon>
        <taxon>Vibrio</taxon>
    </lineage>
</organism>
<reference evidence="2" key="1">
    <citation type="submission" date="2021-11" db="EMBL/GenBank/DDBJ databases">
        <title>Vibrio ZSDE26 sp. nov. and Vibrio ZSDZ34 sp. nov., isolated from coastal seawater in Qingdao.</title>
        <authorList>
            <person name="Zhang P."/>
        </authorList>
    </citation>
    <scope>NUCLEOTIDE SEQUENCE</scope>
    <source>
        <strain evidence="2">ZSDZ34</strain>
    </source>
</reference>
<protein>
    <submittedName>
        <fullName evidence="2">NAD-dependent epimerase/dehydratase family protein</fullName>
    </submittedName>
</protein>